<evidence type="ECO:0000313" key="12">
    <source>
        <dbReference type="Ensembl" id="ENSPMGP00000012551.1"/>
    </source>
</evidence>
<evidence type="ECO:0000313" key="13">
    <source>
        <dbReference type="Proteomes" id="UP000261520"/>
    </source>
</evidence>
<dbReference type="Gene3D" id="2.10.80.10">
    <property type="entry name" value="Lipase, subunit A"/>
    <property type="match status" value="1"/>
</dbReference>
<keyword evidence="3" id="KW-0217">Developmental protein</keyword>
<feature type="chain" id="PRO_5017311435" evidence="8">
    <location>
        <begin position="27"/>
        <end position="230"/>
    </location>
</feature>
<dbReference type="PANTHER" id="PTHR12113:SF12">
    <property type="entry name" value="DICKKOPF-RELATED PROTEIN 2"/>
    <property type="match status" value="1"/>
</dbReference>
<dbReference type="GO" id="GO:0090090">
    <property type="term" value="P:negative regulation of canonical Wnt signaling pathway"/>
    <property type="evidence" value="ECO:0007669"/>
    <property type="project" value="TreeGrafter"/>
</dbReference>
<evidence type="ECO:0000256" key="3">
    <source>
        <dbReference type="ARBA" id="ARBA00022473"/>
    </source>
</evidence>
<dbReference type="GO" id="GO:0005615">
    <property type="term" value="C:extracellular space"/>
    <property type="evidence" value="ECO:0007669"/>
    <property type="project" value="TreeGrafter"/>
</dbReference>
<evidence type="ECO:0000256" key="6">
    <source>
        <dbReference type="ARBA" id="ARBA00022729"/>
    </source>
</evidence>
<evidence type="ECO:0000256" key="7">
    <source>
        <dbReference type="ARBA" id="ARBA00023157"/>
    </source>
</evidence>
<keyword evidence="6 8" id="KW-0732">Signal</keyword>
<dbReference type="GO" id="GO:0039706">
    <property type="term" value="F:co-receptor binding"/>
    <property type="evidence" value="ECO:0007669"/>
    <property type="project" value="TreeGrafter"/>
</dbReference>
<dbReference type="Pfam" id="PF04706">
    <property type="entry name" value="Dickkopf_N"/>
    <property type="match status" value="1"/>
</dbReference>
<comment type="similarity">
    <text evidence="2">Belongs to the dickkopf family.</text>
</comment>
<evidence type="ECO:0000256" key="5">
    <source>
        <dbReference type="ARBA" id="ARBA00022687"/>
    </source>
</evidence>
<keyword evidence="7" id="KW-1015">Disulfide bond</keyword>
<protein>
    <submittedName>
        <fullName evidence="12">Uncharacterized protein</fullName>
    </submittedName>
</protein>
<dbReference type="PANTHER" id="PTHR12113">
    <property type="entry name" value="DICKKOPF3-LIKE 3"/>
    <property type="match status" value="1"/>
</dbReference>
<dbReference type="GO" id="GO:0048019">
    <property type="term" value="F:receptor antagonist activity"/>
    <property type="evidence" value="ECO:0007669"/>
    <property type="project" value="TreeGrafter"/>
</dbReference>
<dbReference type="InterPro" id="IPR048499">
    <property type="entry name" value="DIKK1/2/4_C-subdom2"/>
</dbReference>
<dbReference type="Pfam" id="PF21479">
    <property type="entry name" value="DIKK1-2-4_C-subdom2"/>
    <property type="match status" value="1"/>
</dbReference>
<dbReference type="Ensembl" id="ENSPMGT00000013394.1">
    <property type="protein sequence ID" value="ENSPMGP00000012551.1"/>
    <property type="gene ID" value="ENSPMGG00000010356.1"/>
</dbReference>
<keyword evidence="5" id="KW-0879">Wnt signaling pathway</keyword>
<evidence type="ECO:0000256" key="2">
    <source>
        <dbReference type="ARBA" id="ARBA00010842"/>
    </source>
</evidence>
<dbReference type="Proteomes" id="UP000261520">
    <property type="component" value="Unplaced"/>
</dbReference>
<dbReference type="InterPro" id="IPR006796">
    <property type="entry name" value="Dickkopf_N"/>
</dbReference>
<evidence type="ECO:0000259" key="11">
    <source>
        <dbReference type="Pfam" id="PF21481"/>
    </source>
</evidence>
<dbReference type="FunFam" id="2.10.80.10:FF:000001">
    <property type="entry name" value="Dickkopf WNT-signaling pathway inhibitor 2"/>
    <property type="match status" value="1"/>
</dbReference>
<dbReference type="InterPro" id="IPR048500">
    <property type="entry name" value="DIKK1/2/4_C-subdom1"/>
</dbReference>
<evidence type="ECO:0000259" key="9">
    <source>
        <dbReference type="Pfam" id="PF04706"/>
    </source>
</evidence>
<reference evidence="12" key="2">
    <citation type="submission" date="2025-09" db="UniProtKB">
        <authorList>
            <consortium name="Ensembl"/>
        </authorList>
    </citation>
    <scope>IDENTIFICATION</scope>
</reference>
<dbReference type="GO" id="GO:0016055">
    <property type="term" value="P:Wnt signaling pathway"/>
    <property type="evidence" value="ECO:0007669"/>
    <property type="project" value="UniProtKB-KW"/>
</dbReference>
<keyword evidence="4" id="KW-0964">Secreted</keyword>
<name>A0A3B4A7S5_9GOBI</name>
<organism evidence="12 13">
    <name type="scientific">Periophthalmus magnuspinnatus</name>
    <dbReference type="NCBI Taxonomy" id="409849"/>
    <lineage>
        <taxon>Eukaryota</taxon>
        <taxon>Metazoa</taxon>
        <taxon>Chordata</taxon>
        <taxon>Craniata</taxon>
        <taxon>Vertebrata</taxon>
        <taxon>Euteleostomi</taxon>
        <taxon>Actinopterygii</taxon>
        <taxon>Neopterygii</taxon>
        <taxon>Teleostei</taxon>
        <taxon>Neoteleostei</taxon>
        <taxon>Acanthomorphata</taxon>
        <taxon>Gobiaria</taxon>
        <taxon>Gobiiformes</taxon>
        <taxon>Gobioidei</taxon>
        <taxon>Gobiidae</taxon>
        <taxon>Oxudercinae</taxon>
        <taxon>Periophthalmus</taxon>
    </lineage>
</organism>
<feature type="signal peptide" evidence="8">
    <location>
        <begin position="1"/>
        <end position="26"/>
    </location>
</feature>
<keyword evidence="13" id="KW-1185">Reference proteome</keyword>
<sequence length="230" mass="25685">MQLQITLLALCLLLLSVASLVAEARAKLNSIRTIILRDSFVLPVNRSIWEPSLDFTMYQCMSDLECREGSYCHSSPKGGAHSRCHSCRRRKRRCHRDGMCCPGNHCSNSEYSGIFRSDQSYSAHSLASKKSWRRRGRGDMKGSAGKGQVGDPCLRSTDCSDGLCCARHFWTRICKPVLREGQVCTKQRRKGTHGLELFQRCSCGNGLTCRTLKDAKTQPASSLVMLCDGR</sequence>
<dbReference type="STRING" id="409849.ENSPMGP00000012551"/>
<evidence type="ECO:0000256" key="1">
    <source>
        <dbReference type="ARBA" id="ARBA00004613"/>
    </source>
</evidence>
<comment type="subcellular location">
    <subcellularLocation>
        <location evidence="1">Secreted</location>
    </subcellularLocation>
</comment>
<evidence type="ECO:0000259" key="10">
    <source>
        <dbReference type="Pfam" id="PF21479"/>
    </source>
</evidence>
<accession>A0A3B4A7S5</accession>
<reference evidence="12" key="1">
    <citation type="submission" date="2025-08" db="UniProtKB">
        <authorList>
            <consortium name="Ensembl"/>
        </authorList>
    </citation>
    <scope>IDENTIFICATION</scope>
</reference>
<dbReference type="AlphaFoldDB" id="A0A3B4A7S5"/>
<feature type="domain" description="Dickkopf-related protein 1/2/4 C-terminal subdomain 1" evidence="11">
    <location>
        <begin position="150"/>
        <end position="178"/>
    </location>
</feature>
<evidence type="ECO:0000256" key="8">
    <source>
        <dbReference type="SAM" id="SignalP"/>
    </source>
</evidence>
<feature type="domain" description="Dickkopf-related protein 1/2/4 C-terminal subdomain 2" evidence="10">
    <location>
        <begin position="181"/>
        <end position="225"/>
    </location>
</feature>
<dbReference type="Pfam" id="PF21481">
    <property type="entry name" value="DIKK1-2-4_C-subdom1"/>
    <property type="match status" value="1"/>
</dbReference>
<feature type="domain" description="Dickkopf N-terminal cysteine-rich" evidence="9">
    <location>
        <begin position="59"/>
        <end position="109"/>
    </location>
</feature>
<dbReference type="InterPro" id="IPR039863">
    <property type="entry name" value="DKK1-4"/>
</dbReference>
<evidence type="ECO:0000256" key="4">
    <source>
        <dbReference type="ARBA" id="ARBA00022525"/>
    </source>
</evidence>
<proteinExistence type="inferred from homology"/>